<dbReference type="OrthoDB" id="4403558at2"/>
<dbReference type="InterPro" id="IPR051531">
    <property type="entry name" value="N-acetyltransferase"/>
</dbReference>
<feature type="domain" description="N-acetyltransferase" evidence="1">
    <location>
        <begin position="8"/>
        <end position="163"/>
    </location>
</feature>
<gene>
    <name evidence="2" type="ORF">DEJ46_24050</name>
</gene>
<dbReference type="Pfam" id="PF13302">
    <property type="entry name" value="Acetyltransf_3"/>
    <property type="match status" value="1"/>
</dbReference>
<protein>
    <submittedName>
        <fullName evidence="2">GNAT family N-acetyltransferase</fullName>
    </submittedName>
</protein>
<sequence length="163" mass="17334">MTVRTGRLDLVPLDVAHAEEMAGVLADPALHAFIGGAPLTAPELRARYERLATGSPDPSVVWCNWVVRLRDEDRLTGAVQATVTDGGRVAEVAWVVGTDWQGRGIAREAAQGLVGLLVAQGVRTVLAHVHPEHTASAAVARAAGLAPTGEEQDGEIRWRLDRP</sequence>
<dbReference type="SUPFAM" id="SSF55729">
    <property type="entry name" value="Acyl-CoA N-acyltransferases (Nat)"/>
    <property type="match status" value="1"/>
</dbReference>
<dbReference type="EMBL" id="CP029194">
    <property type="protein sequence ID" value="QES24778.1"/>
    <property type="molecule type" value="Genomic_DNA"/>
</dbReference>
<dbReference type="PROSITE" id="PS51186">
    <property type="entry name" value="GNAT"/>
    <property type="match status" value="1"/>
</dbReference>
<dbReference type="PANTHER" id="PTHR43792">
    <property type="entry name" value="GNAT FAMILY, PUTATIVE (AFU_ORTHOLOGUE AFUA_3G00765)-RELATED-RELATED"/>
    <property type="match status" value="1"/>
</dbReference>
<dbReference type="InterPro" id="IPR016181">
    <property type="entry name" value="Acyl_CoA_acyltransferase"/>
</dbReference>
<organism evidence="2 3">
    <name type="scientific">Streptomyces venezuelae</name>
    <dbReference type="NCBI Taxonomy" id="54571"/>
    <lineage>
        <taxon>Bacteria</taxon>
        <taxon>Bacillati</taxon>
        <taxon>Actinomycetota</taxon>
        <taxon>Actinomycetes</taxon>
        <taxon>Kitasatosporales</taxon>
        <taxon>Streptomycetaceae</taxon>
        <taxon>Streptomyces</taxon>
    </lineage>
</organism>
<dbReference type="PANTHER" id="PTHR43792:SF1">
    <property type="entry name" value="N-ACETYLTRANSFERASE DOMAIN-CONTAINING PROTEIN"/>
    <property type="match status" value="1"/>
</dbReference>
<evidence type="ECO:0000313" key="3">
    <source>
        <dbReference type="Proteomes" id="UP000324106"/>
    </source>
</evidence>
<dbReference type="Proteomes" id="UP000324106">
    <property type="component" value="Chromosome"/>
</dbReference>
<evidence type="ECO:0000313" key="2">
    <source>
        <dbReference type="EMBL" id="QES24778.1"/>
    </source>
</evidence>
<name>A0A5P2B4S9_STRVZ</name>
<accession>A0A5P2B4S9</accession>
<keyword evidence="2" id="KW-0808">Transferase</keyword>
<dbReference type="AlphaFoldDB" id="A0A5P2B4S9"/>
<dbReference type="Gene3D" id="3.40.630.30">
    <property type="match status" value="1"/>
</dbReference>
<proteinExistence type="predicted"/>
<evidence type="ECO:0000259" key="1">
    <source>
        <dbReference type="PROSITE" id="PS51186"/>
    </source>
</evidence>
<dbReference type="GO" id="GO:0016747">
    <property type="term" value="F:acyltransferase activity, transferring groups other than amino-acyl groups"/>
    <property type="evidence" value="ECO:0007669"/>
    <property type="project" value="InterPro"/>
</dbReference>
<dbReference type="InterPro" id="IPR000182">
    <property type="entry name" value="GNAT_dom"/>
</dbReference>
<dbReference type="RefSeq" id="WP_150269541.1">
    <property type="nucleotide sequence ID" value="NZ_CP029194.1"/>
</dbReference>
<reference evidence="2 3" key="1">
    <citation type="submission" date="2018-05" db="EMBL/GenBank/DDBJ databases">
        <title>Streptomyces venezuelae.</title>
        <authorList>
            <person name="Kim W."/>
            <person name="Lee N."/>
            <person name="Cho B.-K."/>
        </authorList>
    </citation>
    <scope>NUCLEOTIDE SEQUENCE [LARGE SCALE GENOMIC DNA]</scope>
    <source>
        <strain evidence="2 3">ATCC 15068</strain>
    </source>
</reference>